<evidence type="ECO:0000259" key="2">
    <source>
        <dbReference type="Pfam" id="PF07995"/>
    </source>
</evidence>
<dbReference type="SUPFAM" id="SSF50952">
    <property type="entry name" value="Soluble quinoprotein glucose dehydrogenase"/>
    <property type="match status" value="1"/>
</dbReference>
<protein>
    <submittedName>
        <fullName evidence="3">Dehydrogenase</fullName>
    </submittedName>
</protein>
<name>A0A0B3Y746_9ALTE</name>
<dbReference type="PANTHER" id="PTHR19328">
    <property type="entry name" value="HEDGEHOG-INTERACTING PROTEIN"/>
    <property type="match status" value="1"/>
</dbReference>
<feature type="domain" description="Glucose/Sorbosone dehydrogenase" evidence="2">
    <location>
        <begin position="72"/>
        <end position="401"/>
    </location>
</feature>
<dbReference type="EMBL" id="JWLW01000015">
    <property type="protein sequence ID" value="KHT52861.1"/>
    <property type="molecule type" value="Genomic_DNA"/>
</dbReference>
<evidence type="ECO:0000313" key="4">
    <source>
        <dbReference type="Proteomes" id="UP000031197"/>
    </source>
</evidence>
<dbReference type="InterPro" id="IPR012938">
    <property type="entry name" value="Glc/Sorbosone_DH"/>
</dbReference>
<dbReference type="Pfam" id="PF07995">
    <property type="entry name" value="GSDH"/>
    <property type="match status" value="1"/>
</dbReference>
<keyword evidence="1" id="KW-0732">Signal</keyword>
<sequence>MKSGRMIRGLLAFAFVSGAFTQALALSLVSDNSVKPNSKIDNHAVLKIVSPAIESFANNVMTEDLVTSLAYPKALTTLIDQEKATTHILVITRDGELVILDDSGKISRFSLALNDLYTKGQGGVLDILIPSEFPANPAVLLSYSKGSDDANRLAVVKGELSFTSGISNIEPVIEVAQTKDTPVHYGGKLLQLESSDASQAPSFLVTTGDGFDYREQAQVVNSQLGKVLGFNINGEPLVNPTYPDSPYVYTSGHRNPQGLVKGPQGQVFLHEHGPDGGDEVNLLQKGANYGWPVVTLGKDYSGARISPFSTYPGMTDPIVDWTPSIAPSSMIYYSHDQYPMLTDTLLVTSLKAKALYAVNKTSSKYVSTKVFDELEMRLRDIAVDHQGNLILLTDGENAKVVKVSPKQKIAQ</sequence>
<accession>A0A0B3Y746</accession>
<dbReference type="Proteomes" id="UP000031197">
    <property type="component" value="Unassembled WGS sequence"/>
</dbReference>
<feature type="chain" id="PRO_5002099598" evidence="1">
    <location>
        <begin position="26"/>
        <end position="411"/>
    </location>
</feature>
<feature type="signal peptide" evidence="1">
    <location>
        <begin position="1"/>
        <end position="25"/>
    </location>
</feature>
<evidence type="ECO:0000313" key="3">
    <source>
        <dbReference type="EMBL" id="KHT52861.1"/>
    </source>
</evidence>
<evidence type="ECO:0000256" key="1">
    <source>
        <dbReference type="SAM" id="SignalP"/>
    </source>
</evidence>
<keyword evidence="4" id="KW-1185">Reference proteome</keyword>
<dbReference type="PANTHER" id="PTHR19328:SF75">
    <property type="entry name" value="ALDOSE SUGAR DEHYDROGENASE YLII"/>
    <property type="match status" value="1"/>
</dbReference>
<dbReference type="InterPro" id="IPR011041">
    <property type="entry name" value="Quinoprot_gluc/sorb_DH_b-prop"/>
</dbReference>
<gene>
    <name evidence="3" type="ORF">RJ41_09455</name>
</gene>
<dbReference type="RefSeq" id="WP_039219787.1">
    <property type="nucleotide sequence ID" value="NZ_JWLW01000015.1"/>
</dbReference>
<comment type="caution">
    <text evidence="3">The sequence shown here is derived from an EMBL/GenBank/DDBJ whole genome shotgun (WGS) entry which is preliminary data.</text>
</comment>
<dbReference type="Gene3D" id="2.120.10.30">
    <property type="entry name" value="TolB, C-terminal domain"/>
    <property type="match status" value="1"/>
</dbReference>
<dbReference type="AlphaFoldDB" id="A0A0B3Y746"/>
<proteinExistence type="predicted"/>
<reference evidence="3 4" key="1">
    <citation type="submission" date="2014-12" db="EMBL/GenBank/DDBJ databases">
        <title>Genome sequencing of Alteromonas marina AD001.</title>
        <authorList>
            <person name="Adrian T.G.S."/>
            <person name="Chan K.G."/>
        </authorList>
    </citation>
    <scope>NUCLEOTIDE SEQUENCE [LARGE SCALE GENOMIC DNA]</scope>
    <source>
        <strain evidence="3 4">AD001</strain>
    </source>
</reference>
<organism evidence="3 4">
    <name type="scientific">Alteromonas marina</name>
    <dbReference type="NCBI Taxonomy" id="203795"/>
    <lineage>
        <taxon>Bacteria</taxon>
        <taxon>Pseudomonadati</taxon>
        <taxon>Pseudomonadota</taxon>
        <taxon>Gammaproteobacteria</taxon>
        <taxon>Alteromonadales</taxon>
        <taxon>Alteromonadaceae</taxon>
        <taxon>Alteromonas/Salinimonas group</taxon>
        <taxon>Alteromonas</taxon>
    </lineage>
</organism>
<dbReference type="OrthoDB" id="9770043at2"/>
<dbReference type="InterPro" id="IPR011042">
    <property type="entry name" value="6-blade_b-propeller_TolB-like"/>
</dbReference>